<protein>
    <recommendedName>
        <fullName evidence="4">rhomboid protease</fullName>
        <ecNumber evidence="4">3.4.21.105</ecNumber>
    </recommendedName>
</protein>
<dbReference type="Pfam" id="PF01694">
    <property type="entry name" value="Rhomboid"/>
    <property type="match status" value="1"/>
</dbReference>
<gene>
    <name evidence="14" type="ORF">GPM918_LOCUS18801</name>
    <name evidence="15" type="ORF">SRO942_LOCUS18799</name>
</gene>
<comment type="similarity">
    <text evidence="3 11">Belongs to the peptidase S54 family.</text>
</comment>
<dbReference type="AlphaFoldDB" id="A0A814P8Z8"/>
<dbReference type="OrthoDB" id="418595at2759"/>
<evidence type="ECO:0000256" key="6">
    <source>
        <dbReference type="ARBA" id="ARBA00022692"/>
    </source>
</evidence>
<comment type="caution">
    <text evidence="11">Lacks conserved residue(s) required for the propagation of feature annotation.</text>
</comment>
<evidence type="ECO:0000313" key="15">
    <source>
        <dbReference type="EMBL" id="CAF3866980.1"/>
    </source>
</evidence>
<dbReference type="Gene3D" id="1.20.1540.10">
    <property type="entry name" value="Rhomboid-like"/>
    <property type="match status" value="1"/>
</dbReference>
<evidence type="ECO:0000256" key="9">
    <source>
        <dbReference type="ARBA" id="ARBA00022989"/>
    </source>
</evidence>
<dbReference type="Proteomes" id="UP000663829">
    <property type="component" value="Unassembled WGS sequence"/>
</dbReference>
<keyword evidence="16" id="KW-1185">Reference proteome</keyword>
<keyword evidence="9 11" id="KW-1133">Transmembrane helix</keyword>
<evidence type="ECO:0000256" key="7">
    <source>
        <dbReference type="ARBA" id="ARBA00022801"/>
    </source>
</evidence>
<evidence type="ECO:0000256" key="8">
    <source>
        <dbReference type="ARBA" id="ARBA00022825"/>
    </source>
</evidence>
<proteinExistence type="inferred from homology"/>
<feature type="region of interest" description="Disordered" evidence="12">
    <location>
        <begin position="1"/>
        <end position="27"/>
    </location>
</feature>
<dbReference type="EMBL" id="CAJOBC010005538">
    <property type="protein sequence ID" value="CAF3866980.1"/>
    <property type="molecule type" value="Genomic_DNA"/>
</dbReference>
<dbReference type="PANTHER" id="PTHR22936">
    <property type="entry name" value="RHOMBOID-RELATED"/>
    <property type="match status" value="1"/>
</dbReference>
<dbReference type="InterPro" id="IPR022764">
    <property type="entry name" value="Peptidase_S54_rhomboid_dom"/>
</dbReference>
<dbReference type="EMBL" id="CAJNOQ010005537">
    <property type="protein sequence ID" value="CAF1102095.1"/>
    <property type="molecule type" value="Genomic_DNA"/>
</dbReference>
<keyword evidence="5 11" id="KW-0645">Protease</keyword>
<evidence type="ECO:0000313" key="16">
    <source>
        <dbReference type="Proteomes" id="UP000663829"/>
    </source>
</evidence>
<feature type="domain" description="Peptidase S54 rhomboid" evidence="13">
    <location>
        <begin position="136"/>
        <end position="282"/>
    </location>
</feature>
<feature type="transmembrane region" description="Helical" evidence="11">
    <location>
        <begin position="72"/>
        <end position="91"/>
    </location>
</feature>
<dbReference type="GO" id="GO:0016020">
    <property type="term" value="C:membrane"/>
    <property type="evidence" value="ECO:0007669"/>
    <property type="project" value="UniProtKB-SubCell"/>
</dbReference>
<dbReference type="SUPFAM" id="SSF144091">
    <property type="entry name" value="Rhomboid-like"/>
    <property type="match status" value="1"/>
</dbReference>
<keyword evidence="7 11" id="KW-0378">Hydrolase</keyword>
<feature type="transmembrane region" description="Helical" evidence="11">
    <location>
        <begin position="299"/>
        <end position="319"/>
    </location>
</feature>
<reference evidence="14" key="1">
    <citation type="submission" date="2021-02" db="EMBL/GenBank/DDBJ databases">
        <authorList>
            <person name="Nowell W R."/>
        </authorList>
    </citation>
    <scope>NUCLEOTIDE SEQUENCE</scope>
</reference>
<comment type="caution">
    <text evidence="14">The sequence shown here is derived from an EMBL/GenBank/DDBJ whole genome shotgun (WGS) entry which is preliminary data.</text>
</comment>
<dbReference type="EC" id="3.4.21.105" evidence="4"/>
<evidence type="ECO:0000256" key="2">
    <source>
        <dbReference type="ARBA" id="ARBA00004141"/>
    </source>
</evidence>
<dbReference type="Proteomes" id="UP000681722">
    <property type="component" value="Unassembled WGS sequence"/>
</dbReference>
<evidence type="ECO:0000313" key="14">
    <source>
        <dbReference type="EMBL" id="CAF1102095.1"/>
    </source>
</evidence>
<evidence type="ECO:0000256" key="5">
    <source>
        <dbReference type="ARBA" id="ARBA00022670"/>
    </source>
</evidence>
<dbReference type="GO" id="GO:0006508">
    <property type="term" value="P:proteolysis"/>
    <property type="evidence" value="ECO:0007669"/>
    <property type="project" value="UniProtKB-KW"/>
</dbReference>
<comment type="subcellular location">
    <subcellularLocation>
        <location evidence="2 11">Membrane</location>
        <topology evidence="2 11">Multi-pass membrane protein</topology>
    </subcellularLocation>
</comment>
<evidence type="ECO:0000256" key="11">
    <source>
        <dbReference type="RuleBase" id="RU362115"/>
    </source>
</evidence>
<evidence type="ECO:0000256" key="4">
    <source>
        <dbReference type="ARBA" id="ARBA00013039"/>
    </source>
</evidence>
<keyword evidence="6 11" id="KW-0812">Transmembrane</keyword>
<feature type="compositionally biased region" description="Basic and acidic residues" evidence="12">
    <location>
        <begin position="1"/>
        <end position="14"/>
    </location>
</feature>
<name>A0A814P8Z8_9BILA</name>
<dbReference type="InterPro" id="IPR035952">
    <property type="entry name" value="Rhomboid-like_sf"/>
</dbReference>
<evidence type="ECO:0000259" key="13">
    <source>
        <dbReference type="Pfam" id="PF01694"/>
    </source>
</evidence>
<evidence type="ECO:0000256" key="10">
    <source>
        <dbReference type="ARBA" id="ARBA00023136"/>
    </source>
</evidence>
<evidence type="ECO:0000256" key="1">
    <source>
        <dbReference type="ARBA" id="ARBA00000156"/>
    </source>
</evidence>
<sequence length="323" mass="36295">MSRIEFSKITENFKKSPRSPVQPSSSLNPLLYSSTTTTYNSDDNVFTQVASTASDDNASSAMSSTELPHRSIFTVAVSVVDVILLVILYIVNRSFKQSSTTWIKMGAKYVPCMKPSRSILYEQSFKSQCHAFLYPHQFYRFFMPMFLHGSWENLMNNLIFQLLTGIILERKYGTKAFAISYILFGLSGNILSALWSPKSGEYYAFLNTFSVTNTFAGVSGDTPLLILKLMYMMEEGCPAGQLPLPMWNGIDFITGIDLSERVDHAAHTGGALMGIFVAGYMCEFPNFVKAKIDDKRIKSISFISIMAYLVFTLLLFFVIKSPY</sequence>
<comment type="function">
    <text evidence="11">Serine protease involved in intramembrane proteolysis.</text>
</comment>
<evidence type="ECO:0000256" key="12">
    <source>
        <dbReference type="SAM" id="MobiDB-lite"/>
    </source>
</evidence>
<keyword evidence="8 11" id="KW-0720">Serine protease</keyword>
<keyword evidence="10 11" id="KW-0472">Membrane</keyword>
<feature type="transmembrane region" description="Helical" evidence="11">
    <location>
        <begin position="176"/>
        <end position="196"/>
    </location>
</feature>
<comment type="catalytic activity">
    <reaction evidence="1 11">
        <text>Cleaves type-1 transmembrane domains using a catalytic dyad composed of serine and histidine that are contributed by different transmembrane domains.</text>
        <dbReference type="EC" id="3.4.21.105"/>
    </reaction>
</comment>
<evidence type="ECO:0000256" key="3">
    <source>
        <dbReference type="ARBA" id="ARBA00009045"/>
    </source>
</evidence>
<organism evidence="14 16">
    <name type="scientific">Didymodactylos carnosus</name>
    <dbReference type="NCBI Taxonomy" id="1234261"/>
    <lineage>
        <taxon>Eukaryota</taxon>
        <taxon>Metazoa</taxon>
        <taxon>Spiralia</taxon>
        <taxon>Gnathifera</taxon>
        <taxon>Rotifera</taxon>
        <taxon>Eurotatoria</taxon>
        <taxon>Bdelloidea</taxon>
        <taxon>Philodinida</taxon>
        <taxon>Philodinidae</taxon>
        <taxon>Didymodactylos</taxon>
    </lineage>
</organism>
<dbReference type="PANTHER" id="PTHR22936:SF69">
    <property type="entry name" value="RHOMBOID-LIKE PROTEIN"/>
    <property type="match status" value="1"/>
</dbReference>
<dbReference type="InterPro" id="IPR002610">
    <property type="entry name" value="Peptidase_S54_rhomboid-like"/>
</dbReference>
<accession>A0A814P8Z8</accession>
<dbReference type="GO" id="GO:0004252">
    <property type="term" value="F:serine-type endopeptidase activity"/>
    <property type="evidence" value="ECO:0007669"/>
    <property type="project" value="InterPro"/>
</dbReference>